<sequence length="545" mass="62404">MEYLYPIYPIQAIRSRNNMSLFDSLRFTRLIRLTFNTTSIDKLLQARIIFSRRGYSLYFTRGNKEAYEEDYSSDTAFLLTNAVRFIDKERIVRGAYFIEDTSLRIEALSESTDFPGMRVKEWFASTSFLELDEAIRKSGKRRSAIVKSDIALKLPNIFEPIFFHGETTGRVADTPPSFEQSAMYPWLSPMNFNGWFIPDGQIGIPKTLGEMEFEESMKYDFRAKSLSLLLDQYDRLNAAANISNNFVSNRSSNFRDSPQLELGLSKVPPIICVVGYKCSGKTTFAHIAQSVREIVHLEASTFFRNRISEEDLIITSEADTLRYMESAGYDAVARSMIEHIDSLSDRAIIITGFRTPEEILLLRKLYDNMIVVSVSADQRIRYERHIKRGRELDIDNYQRFKQNDVSHSLFGLVDVMDDVSDVSIGNDGTLQDYIRKVRDFVVNIDGAEMLPRPDVTRSEASRSLLALAEFDRPATCDEISAATDQGRLRIRKYNVNRALKSLPIFAHRVARKGQLLAYEKTDRTDAVIQLIEEAKEINRPSSRPG</sequence>
<keyword evidence="2" id="KW-0546">Nucleotide metabolism</keyword>
<dbReference type="SUPFAM" id="SSF52540">
    <property type="entry name" value="P-loop containing nucleoside triphosphate hydrolases"/>
    <property type="match status" value="1"/>
</dbReference>
<dbReference type="PANTHER" id="PTHR41930">
    <property type="entry name" value="UPF0200 PROTEIN MJ1399"/>
    <property type="match status" value="1"/>
</dbReference>
<evidence type="ECO:0000313" key="4">
    <source>
        <dbReference type="Proteomes" id="UP000248616"/>
    </source>
</evidence>
<dbReference type="SUPFAM" id="SSF52972">
    <property type="entry name" value="ITPase-like"/>
    <property type="match status" value="1"/>
</dbReference>
<keyword evidence="1" id="KW-0378">Hydrolase</keyword>
<keyword evidence="4" id="KW-1185">Reference proteome</keyword>
<dbReference type="Gene3D" id="3.40.50.300">
    <property type="entry name" value="P-loop containing nucleotide triphosphate hydrolases"/>
    <property type="match status" value="1"/>
</dbReference>
<reference evidence="4" key="1">
    <citation type="submission" date="2017-03" db="EMBL/GenBank/DDBJ databases">
        <authorList>
            <person name="Safronova V.I."/>
            <person name="Sazanova A.L."/>
            <person name="Chirak E.R."/>
        </authorList>
    </citation>
    <scope>NUCLEOTIDE SEQUENCE [LARGE SCALE GENOMIC DNA]</scope>
    <source>
        <strain evidence="4">Ach-343</strain>
    </source>
</reference>
<dbReference type="AlphaFoldDB" id="A0A2W7C5Z3"/>
<evidence type="ECO:0000256" key="2">
    <source>
        <dbReference type="ARBA" id="ARBA00023080"/>
    </source>
</evidence>
<evidence type="ECO:0000256" key="1">
    <source>
        <dbReference type="ARBA" id="ARBA00022801"/>
    </source>
</evidence>
<dbReference type="GO" id="GO:0009143">
    <property type="term" value="P:nucleoside triphosphate catabolic process"/>
    <property type="evidence" value="ECO:0007669"/>
    <property type="project" value="InterPro"/>
</dbReference>
<dbReference type="InterPro" id="IPR029001">
    <property type="entry name" value="ITPase-like_fam"/>
</dbReference>
<dbReference type="InterPro" id="IPR002637">
    <property type="entry name" value="RdgB/HAM1"/>
</dbReference>
<comment type="caution">
    <text evidence="3">The sequence shown here is derived from an EMBL/GenBank/DDBJ whole genome shotgun (WGS) entry which is preliminary data.</text>
</comment>
<protein>
    <submittedName>
        <fullName evidence="3">Uncharacterized protein</fullName>
    </submittedName>
</protein>
<accession>A0A2W7C5Z3</accession>
<dbReference type="GO" id="GO:0047429">
    <property type="term" value="F:nucleoside triphosphate diphosphatase activity"/>
    <property type="evidence" value="ECO:0007669"/>
    <property type="project" value="InterPro"/>
</dbReference>
<proteinExistence type="predicted"/>
<dbReference type="Pfam" id="PF13207">
    <property type="entry name" value="AAA_17"/>
    <property type="match status" value="1"/>
</dbReference>
<organism evidence="3 4">
    <name type="scientific">Mesorhizobium kowhaii</name>
    <dbReference type="NCBI Taxonomy" id="1300272"/>
    <lineage>
        <taxon>Bacteria</taxon>
        <taxon>Pseudomonadati</taxon>
        <taxon>Pseudomonadota</taxon>
        <taxon>Alphaproteobacteria</taxon>
        <taxon>Hyphomicrobiales</taxon>
        <taxon>Phyllobacteriaceae</taxon>
        <taxon>Mesorhizobium</taxon>
    </lineage>
</organism>
<evidence type="ECO:0000313" key="3">
    <source>
        <dbReference type="EMBL" id="PZV38580.1"/>
    </source>
</evidence>
<dbReference type="EMBL" id="MZXV01000019">
    <property type="protein sequence ID" value="PZV38580.1"/>
    <property type="molecule type" value="Genomic_DNA"/>
</dbReference>
<gene>
    <name evidence="3" type="ORF">B5V02_09495</name>
</gene>
<dbReference type="OrthoDB" id="8430081at2"/>
<dbReference type="Pfam" id="PF01725">
    <property type="entry name" value="Ham1p_like"/>
    <property type="match status" value="1"/>
</dbReference>
<dbReference type="InterPro" id="IPR027417">
    <property type="entry name" value="P-loop_NTPase"/>
</dbReference>
<dbReference type="Proteomes" id="UP000248616">
    <property type="component" value="Unassembled WGS sequence"/>
</dbReference>
<name>A0A2W7C5Z3_9HYPH</name>
<dbReference type="Gene3D" id="3.90.950.10">
    <property type="match status" value="1"/>
</dbReference>
<dbReference type="GO" id="GO:0009117">
    <property type="term" value="P:nucleotide metabolic process"/>
    <property type="evidence" value="ECO:0007669"/>
    <property type="project" value="UniProtKB-KW"/>
</dbReference>
<dbReference type="PANTHER" id="PTHR41930:SF1">
    <property type="entry name" value="DEPHOSPHO-COA KINASE"/>
    <property type="match status" value="1"/>
</dbReference>